<dbReference type="EMBL" id="JALBCA010000021">
    <property type="protein sequence ID" value="KAI2389872.1"/>
    <property type="molecule type" value="Genomic_DNA"/>
</dbReference>
<proteinExistence type="predicted"/>
<comment type="caution">
    <text evidence="1">The sequence shown here is derived from an EMBL/GenBank/DDBJ whole genome shotgun (WGS) entry which is preliminary data.</text>
</comment>
<protein>
    <submittedName>
        <fullName evidence="1">Uncharacterized protein</fullName>
    </submittedName>
</protein>
<evidence type="ECO:0000313" key="1">
    <source>
        <dbReference type="EMBL" id="KAI2389872.1"/>
    </source>
</evidence>
<accession>A0ACB8V0E8</accession>
<name>A0ACB8V0E8_9EURO</name>
<gene>
    <name evidence="1" type="ORF">LOY88_001891</name>
</gene>
<sequence length="485" mass="52388">MDSGRQNNVEPDVMKPILGRIKETKDDGPSSEASIAHIEGDYKVYKRRFFGLGQLVLLNIVVSWDWLTFSAVSKTSAQYFNVSESAINWLSTGFLFAFCVTSPIVIWTLNKGGPKPSIVACAALLLIGNWVRYAGTKANNGMFGLTMFGQIIIGFAQPFVLTAPTRYSDAWFSDRGRTSATAVATLANPLGGALGQLIGPMWATKPSEVPNMVLYVSIVSSVACIPSFFIPSLPPTPPNPAVGVARIPLRESLIKLMYALEFWLVFFPFSIYIGIFNSISSLLNQILQPHGFSEMEAGITGALLIFVGLVAAAICSPIIDKYKHYLGTIRVLIPIIALSYLGFVFAPESPSVAGPYVVASILGASSFAILPVILEYLVEITYPISPEIPSTLCWVGGQIFGAAFVLIETALKASPNAKPPLNMKRALIFQAVMAAIVVPTPFIFGQVSRKVGKRRLEAEQQAKARRNADRGVTCTATGDHNTGNL</sequence>
<organism evidence="1">
    <name type="scientific">Ophidiomyces ophidiicola</name>
    <dbReference type="NCBI Taxonomy" id="1387563"/>
    <lineage>
        <taxon>Eukaryota</taxon>
        <taxon>Fungi</taxon>
        <taxon>Dikarya</taxon>
        <taxon>Ascomycota</taxon>
        <taxon>Pezizomycotina</taxon>
        <taxon>Eurotiomycetes</taxon>
        <taxon>Eurotiomycetidae</taxon>
        <taxon>Onygenales</taxon>
        <taxon>Onygenaceae</taxon>
        <taxon>Ophidiomyces</taxon>
    </lineage>
</organism>
<reference evidence="1" key="1">
    <citation type="journal article" date="2022" name="bioRxiv">
        <title>Population genetic analysis of Ophidiomyces ophidiicola, the causative agent of snake fungal disease, indicates recent introductions to the USA.</title>
        <authorList>
            <person name="Ladner J.T."/>
            <person name="Palmer J.M."/>
            <person name="Ettinger C.L."/>
            <person name="Stajich J.E."/>
            <person name="Farrell T.M."/>
            <person name="Glorioso B.M."/>
            <person name="Lawson B."/>
            <person name="Price S.J."/>
            <person name="Stengle A.G."/>
            <person name="Grear D.A."/>
            <person name="Lorch J.M."/>
        </authorList>
    </citation>
    <scope>NUCLEOTIDE SEQUENCE</scope>
    <source>
        <strain evidence="1">NWHC 24266-5</strain>
    </source>
</reference>